<sequence length="146" mass="16900">MHIRKILICVLAGLLCLGIFCPKESDAAQTPQEFVKEFYEWYLIKHYENKDILEEEKLPEYVEESLVEYLKAKPSSDIYYFIQHGSSTMAFKDCRIVVKDTLKMTDDVFVVPVTFKGENFERAVIAYVKKVDSGFKIASVSDAYPY</sequence>
<proteinExistence type="predicted"/>
<comment type="caution">
    <text evidence="1">The sequence shown here is derived from an EMBL/GenBank/DDBJ whole genome shotgun (WGS) entry which is preliminary data.</text>
</comment>
<name>A0A644SZU6_9ZZZZ</name>
<dbReference type="AlphaFoldDB" id="A0A644SZU6"/>
<gene>
    <name evidence="1" type="ORF">SDC9_05723</name>
</gene>
<accession>A0A644SZU6</accession>
<dbReference type="Gene3D" id="3.10.450.50">
    <property type="match status" value="1"/>
</dbReference>
<reference evidence="1" key="1">
    <citation type="submission" date="2019-08" db="EMBL/GenBank/DDBJ databases">
        <authorList>
            <person name="Kucharzyk K."/>
            <person name="Murdoch R.W."/>
            <person name="Higgins S."/>
            <person name="Loffler F."/>
        </authorList>
    </citation>
    <scope>NUCLEOTIDE SEQUENCE</scope>
</reference>
<protein>
    <recommendedName>
        <fullName evidence="2">DUF3828 domain-containing protein</fullName>
    </recommendedName>
</protein>
<evidence type="ECO:0008006" key="2">
    <source>
        <dbReference type="Google" id="ProtNLM"/>
    </source>
</evidence>
<organism evidence="1">
    <name type="scientific">bioreactor metagenome</name>
    <dbReference type="NCBI Taxonomy" id="1076179"/>
    <lineage>
        <taxon>unclassified sequences</taxon>
        <taxon>metagenomes</taxon>
        <taxon>ecological metagenomes</taxon>
    </lineage>
</organism>
<evidence type="ECO:0000313" key="1">
    <source>
        <dbReference type="EMBL" id="MPL60166.1"/>
    </source>
</evidence>
<dbReference type="EMBL" id="VSSQ01000011">
    <property type="protein sequence ID" value="MPL60166.1"/>
    <property type="molecule type" value="Genomic_DNA"/>
</dbReference>